<comment type="caution">
    <text evidence="8">The sequence shown here is derived from an EMBL/GenBank/DDBJ whole genome shotgun (WGS) entry which is preliminary data.</text>
</comment>
<dbReference type="SUPFAM" id="SSF51735">
    <property type="entry name" value="NAD(P)-binding Rossmann-fold domains"/>
    <property type="match status" value="1"/>
</dbReference>
<dbReference type="GO" id="GO:0016491">
    <property type="term" value="F:oxidoreductase activity"/>
    <property type="evidence" value="ECO:0007669"/>
    <property type="project" value="UniProtKB-KW"/>
</dbReference>
<dbReference type="InterPro" id="IPR013149">
    <property type="entry name" value="ADH-like_C"/>
</dbReference>
<proteinExistence type="inferred from homology"/>
<dbReference type="PANTHER" id="PTHR43880:SF12">
    <property type="entry name" value="ALCOHOL DEHYDROGENASE CLASS-3"/>
    <property type="match status" value="1"/>
</dbReference>
<accession>A0ABV6C4L3</accession>
<evidence type="ECO:0000256" key="3">
    <source>
        <dbReference type="ARBA" id="ARBA00022833"/>
    </source>
</evidence>
<dbReference type="Gene3D" id="3.40.50.720">
    <property type="entry name" value="NAD(P)-binding Rossmann-like Domain"/>
    <property type="match status" value="1"/>
</dbReference>
<dbReference type="Proteomes" id="UP001589788">
    <property type="component" value="Unassembled WGS sequence"/>
</dbReference>
<dbReference type="RefSeq" id="WP_248108921.1">
    <property type="nucleotide sequence ID" value="NZ_JAKHEX010000021.1"/>
</dbReference>
<keyword evidence="2 6" id="KW-0479">Metal-binding</keyword>
<dbReference type="Gene3D" id="3.90.180.10">
    <property type="entry name" value="Medium-chain alcohol dehydrogenases, catalytic domain"/>
    <property type="match status" value="1"/>
</dbReference>
<sequence length="370" mass="39156">MRTHAVALLAPGQDWEVVELDLDPPKVGEVLVRFEASGLCHTDEHSHQGDMVPRFPIVGGHEGAGVVEAVGEGVTRVRPGDHVVTSFIPACGKCRFCARGQSNLCDFGALLMVGCLPDETFRFHLGDQDVGGMFGLGTFSQWAVVSEHAVIRIDPDIPFEAAALVGCGVPTGWGSAVHAARVQPGDTVVVYGVGGVGSNAVQGALHAGAEHVVAVDPLENKREFAKRLGATHGARDAEEAARIVQELTRGVGADAAILTAGLVTQELVSAAYAAIRKGGTVVLTGVNKAELLTVQISGFDLTVMEKRIQGSLLGSCNPFEDVPRLLSLYKSGHLKLDELITTRYRLDQVGQAYEDLLAGKNIRGVLVHEH</sequence>
<dbReference type="InterPro" id="IPR013154">
    <property type="entry name" value="ADH-like_N"/>
</dbReference>
<dbReference type="SMART" id="SM00829">
    <property type="entry name" value="PKS_ER"/>
    <property type="match status" value="1"/>
</dbReference>
<comment type="cofactor">
    <cofactor evidence="6">
        <name>Zn(2+)</name>
        <dbReference type="ChEBI" id="CHEBI:29105"/>
    </cofactor>
</comment>
<keyword evidence="5" id="KW-0520">NAD</keyword>
<gene>
    <name evidence="8" type="ORF">ACFFRE_10905</name>
</gene>
<protein>
    <submittedName>
        <fullName evidence="8">NDMA-dependent alcohol dehydrogenase</fullName>
        <ecNumber evidence="8">1.1.99.36</ecNumber>
    </submittedName>
</protein>
<keyword evidence="9" id="KW-1185">Reference proteome</keyword>
<dbReference type="NCBIfam" id="TIGR03989">
    <property type="entry name" value="Rxyl_3153"/>
    <property type="match status" value="1"/>
</dbReference>
<dbReference type="SUPFAM" id="SSF50129">
    <property type="entry name" value="GroES-like"/>
    <property type="match status" value="2"/>
</dbReference>
<dbReference type="CDD" id="cd08279">
    <property type="entry name" value="Zn_ADH_class_III"/>
    <property type="match status" value="1"/>
</dbReference>
<dbReference type="InterPro" id="IPR011032">
    <property type="entry name" value="GroES-like_sf"/>
</dbReference>
<dbReference type="Pfam" id="PF00107">
    <property type="entry name" value="ADH_zinc_N"/>
    <property type="match status" value="1"/>
</dbReference>
<keyword evidence="3 6" id="KW-0862">Zinc</keyword>
<evidence type="ECO:0000256" key="1">
    <source>
        <dbReference type="ARBA" id="ARBA00008072"/>
    </source>
</evidence>
<evidence type="ECO:0000256" key="2">
    <source>
        <dbReference type="ARBA" id="ARBA00022723"/>
    </source>
</evidence>
<dbReference type="InterPro" id="IPR002328">
    <property type="entry name" value="ADH_Zn_CS"/>
</dbReference>
<feature type="domain" description="Enoyl reductase (ER)" evidence="7">
    <location>
        <begin position="12"/>
        <end position="366"/>
    </location>
</feature>
<dbReference type="EMBL" id="JBHLYQ010000127">
    <property type="protein sequence ID" value="MFC0082641.1"/>
    <property type="molecule type" value="Genomic_DNA"/>
</dbReference>
<evidence type="ECO:0000313" key="8">
    <source>
        <dbReference type="EMBL" id="MFC0082641.1"/>
    </source>
</evidence>
<evidence type="ECO:0000256" key="6">
    <source>
        <dbReference type="RuleBase" id="RU361277"/>
    </source>
</evidence>
<dbReference type="Pfam" id="PF08240">
    <property type="entry name" value="ADH_N"/>
    <property type="match status" value="1"/>
</dbReference>
<comment type="similarity">
    <text evidence="1 6">Belongs to the zinc-containing alcohol dehydrogenase family.</text>
</comment>
<dbReference type="InterPro" id="IPR036291">
    <property type="entry name" value="NAD(P)-bd_dom_sf"/>
</dbReference>
<evidence type="ECO:0000256" key="4">
    <source>
        <dbReference type="ARBA" id="ARBA00023002"/>
    </source>
</evidence>
<dbReference type="PROSITE" id="PS00059">
    <property type="entry name" value="ADH_ZINC"/>
    <property type="match status" value="1"/>
</dbReference>
<dbReference type="InterPro" id="IPR023921">
    <property type="entry name" value="ADH_Zn_actinomycetes"/>
</dbReference>
<evidence type="ECO:0000313" key="9">
    <source>
        <dbReference type="Proteomes" id="UP001589788"/>
    </source>
</evidence>
<dbReference type="PANTHER" id="PTHR43880">
    <property type="entry name" value="ALCOHOL DEHYDROGENASE"/>
    <property type="match status" value="1"/>
</dbReference>
<keyword evidence="4 8" id="KW-0560">Oxidoreductase</keyword>
<evidence type="ECO:0000256" key="5">
    <source>
        <dbReference type="ARBA" id="ARBA00023027"/>
    </source>
</evidence>
<dbReference type="EC" id="1.1.99.36" evidence="8"/>
<name>A0ABV6C4L3_9ACTN</name>
<dbReference type="InterPro" id="IPR020843">
    <property type="entry name" value="ER"/>
</dbReference>
<reference evidence="8 9" key="1">
    <citation type="submission" date="2024-09" db="EMBL/GenBank/DDBJ databases">
        <authorList>
            <person name="Sun Q."/>
            <person name="Mori K."/>
        </authorList>
    </citation>
    <scope>NUCLEOTIDE SEQUENCE [LARGE SCALE GENOMIC DNA]</scope>
    <source>
        <strain evidence="8 9">JCM 15389</strain>
    </source>
</reference>
<evidence type="ECO:0000259" key="7">
    <source>
        <dbReference type="SMART" id="SM00829"/>
    </source>
</evidence>
<organism evidence="8 9">
    <name type="scientific">Aciditerrimonas ferrireducens</name>
    <dbReference type="NCBI Taxonomy" id="667306"/>
    <lineage>
        <taxon>Bacteria</taxon>
        <taxon>Bacillati</taxon>
        <taxon>Actinomycetota</taxon>
        <taxon>Acidimicrobiia</taxon>
        <taxon>Acidimicrobiales</taxon>
        <taxon>Acidimicrobiaceae</taxon>
        <taxon>Aciditerrimonas</taxon>
    </lineage>
</organism>